<dbReference type="Gene3D" id="3.30.60.20">
    <property type="match status" value="1"/>
</dbReference>
<dbReference type="InterPro" id="IPR008936">
    <property type="entry name" value="Rho_GTPase_activation_prot"/>
</dbReference>
<accession>A0A811KVB6</accession>
<dbReference type="GO" id="GO:0005096">
    <property type="term" value="F:GTPase activator activity"/>
    <property type="evidence" value="ECO:0007669"/>
    <property type="project" value="TreeGrafter"/>
</dbReference>
<sequence>MERRDTNLNLLSIDSANVASNYSDFVLQCFVQLKGREQECLELVELCDQLKRKWKESSEHCILAEEKAQRLEREKEDLSAAYDLLNERFHDSAAKVATLLSQKDDLKKQLGEYQKRIQSIRTLMENELKGSAAFGKLMHLSEFDEKKTTRGSRATRSNDFGLDFDNSVDDEEEIDIVHLREGRMYERRSRSVSVDPEHNKTKGHVAKRSRKLPDNIQEVEEEEYQHTSTPPKRSRDAEESITTVTTITMDVRGRSATRASVEVHRGKRSMSEGKAMESINTPLSQKSYRMGGSSSDLRTPLTGMGSSWTKGRAIFDCEHSLEAVKGSLMKSCVVCNRSVAMQPVFKCKDCSLYLHNNCRSRAPLPCLPFASSKNLTPQKKNKFPRLVDLCPITPPLVPATLIRLIYEIETSRIETEGLYRIPGSGVLVDKLLANMSGSIIPQLTHEYTEVLTSAVRKFLVNLKEPLIPNSSYSEFIQASRDETNGSLMKAIAELPEPNKDTLAFICLHLQKVAKFAHSNKMTLHNLAICIGLTVVKGSRRDEINTFDRNDVSLEAEKQRRVMLKLLEMPEDYWSGYLNSRMWIVASQVRPRPFTPGHADQSLLGPISGTPPMNFTPTMRSQKRRGFRN</sequence>
<evidence type="ECO:0000259" key="6">
    <source>
        <dbReference type="PROSITE" id="PS50238"/>
    </source>
</evidence>
<feature type="region of interest" description="Disordered" evidence="4">
    <location>
        <begin position="598"/>
        <end position="628"/>
    </location>
</feature>
<evidence type="ECO:0000259" key="5">
    <source>
        <dbReference type="PROSITE" id="PS50081"/>
    </source>
</evidence>
<dbReference type="Gene3D" id="1.20.5.340">
    <property type="match status" value="1"/>
</dbReference>
<dbReference type="Pfam" id="PF00620">
    <property type="entry name" value="RhoGAP"/>
    <property type="match status" value="1"/>
</dbReference>
<protein>
    <recommendedName>
        <fullName evidence="9">Rho-GAP domain-containing protein</fullName>
    </recommendedName>
</protein>
<gene>
    <name evidence="7" type="ORF">BOKJ2_LOCUS8022</name>
</gene>
<dbReference type="InterPro" id="IPR002219">
    <property type="entry name" value="PKC_DAG/PE"/>
</dbReference>
<dbReference type="GO" id="GO:0032154">
    <property type="term" value="C:cleavage furrow"/>
    <property type="evidence" value="ECO:0007669"/>
    <property type="project" value="TreeGrafter"/>
</dbReference>
<name>A0A811KVB6_9BILA</name>
<evidence type="ECO:0000313" key="7">
    <source>
        <dbReference type="EMBL" id="CAD5218812.1"/>
    </source>
</evidence>
<dbReference type="PROSITE" id="PS00479">
    <property type="entry name" value="ZF_DAG_PE_1"/>
    <property type="match status" value="1"/>
</dbReference>
<feature type="coiled-coil region" evidence="3">
    <location>
        <begin position="61"/>
        <end position="123"/>
    </location>
</feature>
<keyword evidence="1" id="KW-0479">Metal-binding</keyword>
<organism evidence="7 8">
    <name type="scientific">Bursaphelenchus okinawaensis</name>
    <dbReference type="NCBI Taxonomy" id="465554"/>
    <lineage>
        <taxon>Eukaryota</taxon>
        <taxon>Metazoa</taxon>
        <taxon>Ecdysozoa</taxon>
        <taxon>Nematoda</taxon>
        <taxon>Chromadorea</taxon>
        <taxon>Rhabditida</taxon>
        <taxon>Tylenchina</taxon>
        <taxon>Tylenchomorpha</taxon>
        <taxon>Aphelenchoidea</taxon>
        <taxon>Aphelenchoididae</taxon>
        <taxon>Bursaphelenchus</taxon>
    </lineage>
</organism>
<dbReference type="PROSITE" id="PS50081">
    <property type="entry name" value="ZF_DAG_PE_2"/>
    <property type="match status" value="1"/>
</dbReference>
<evidence type="ECO:0000256" key="4">
    <source>
        <dbReference type="SAM" id="MobiDB-lite"/>
    </source>
</evidence>
<evidence type="ECO:0000313" key="8">
    <source>
        <dbReference type="Proteomes" id="UP000614601"/>
    </source>
</evidence>
<evidence type="ECO:0008006" key="9">
    <source>
        <dbReference type="Google" id="ProtNLM"/>
    </source>
</evidence>
<dbReference type="InterPro" id="IPR000198">
    <property type="entry name" value="RhoGAP_dom"/>
</dbReference>
<dbReference type="SUPFAM" id="SSF48350">
    <property type="entry name" value="GTPase activation domain, GAP"/>
    <property type="match status" value="1"/>
</dbReference>
<dbReference type="GO" id="GO:0007266">
    <property type="term" value="P:Rho protein signal transduction"/>
    <property type="evidence" value="ECO:0007669"/>
    <property type="project" value="TreeGrafter"/>
</dbReference>
<dbReference type="EMBL" id="CAJFDH010000004">
    <property type="protein sequence ID" value="CAD5218812.1"/>
    <property type="molecule type" value="Genomic_DNA"/>
</dbReference>
<feature type="region of interest" description="Disordered" evidence="4">
    <location>
        <begin position="255"/>
        <end position="275"/>
    </location>
</feature>
<dbReference type="PROSITE" id="PS50238">
    <property type="entry name" value="RHOGAP"/>
    <property type="match status" value="1"/>
</dbReference>
<feature type="region of interest" description="Disordered" evidence="4">
    <location>
        <begin position="188"/>
        <end position="240"/>
    </location>
</feature>
<evidence type="ECO:0000256" key="1">
    <source>
        <dbReference type="ARBA" id="ARBA00022723"/>
    </source>
</evidence>
<proteinExistence type="predicted"/>
<dbReference type="SUPFAM" id="SSF57889">
    <property type="entry name" value="Cysteine-rich domain"/>
    <property type="match status" value="1"/>
</dbReference>
<reference evidence="7" key="1">
    <citation type="submission" date="2020-09" db="EMBL/GenBank/DDBJ databases">
        <authorList>
            <person name="Kikuchi T."/>
        </authorList>
    </citation>
    <scope>NUCLEOTIDE SEQUENCE</scope>
    <source>
        <strain evidence="7">SH1</strain>
    </source>
</reference>
<keyword evidence="3" id="KW-0175">Coiled coil</keyword>
<feature type="compositionally biased region" description="Polar residues" evidence="4">
    <location>
        <begin position="610"/>
        <end position="619"/>
    </location>
</feature>
<dbReference type="Gene3D" id="1.10.555.10">
    <property type="entry name" value="Rho GTPase activation protein"/>
    <property type="match status" value="1"/>
</dbReference>
<dbReference type="Proteomes" id="UP000614601">
    <property type="component" value="Unassembled WGS sequence"/>
</dbReference>
<evidence type="ECO:0000256" key="2">
    <source>
        <dbReference type="ARBA" id="ARBA00022833"/>
    </source>
</evidence>
<dbReference type="GO" id="GO:0005634">
    <property type="term" value="C:nucleus"/>
    <property type="evidence" value="ECO:0007669"/>
    <property type="project" value="TreeGrafter"/>
</dbReference>
<keyword evidence="2" id="KW-0862">Zinc</keyword>
<dbReference type="SMART" id="SM00324">
    <property type="entry name" value="RhoGAP"/>
    <property type="match status" value="1"/>
</dbReference>
<dbReference type="SMART" id="SM00109">
    <property type="entry name" value="C1"/>
    <property type="match status" value="1"/>
</dbReference>
<dbReference type="GO" id="GO:0030496">
    <property type="term" value="C:midbody"/>
    <property type="evidence" value="ECO:0007669"/>
    <property type="project" value="TreeGrafter"/>
</dbReference>
<dbReference type="GO" id="GO:0097149">
    <property type="term" value="C:centralspindlin complex"/>
    <property type="evidence" value="ECO:0007669"/>
    <property type="project" value="TreeGrafter"/>
</dbReference>
<dbReference type="AlphaFoldDB" id="A0A811KVB6"/>
<dbReference type="PANTHER" id="PTHR46199">
    <property type="entry name" value="RAC GTPASE-ACTIVATING PROTEIN 1"/>
    <property type="match status" value="1"/>
</dbReference>
<dbReference type="Proteomes" id="UP000783686">
    <property type="component" value="Unassembled WGS sequence"/>
</dbReference>
<feature type="domain" description="Phorbol-ester/DAG-type" evidence="5">
    <location>
        <begin position="318"/>
        <end position="366"/>
    </location>
</feature>
<keyword evidence="8" id="KW-1185">Reference proteome</keyword>
<dbReference type="GO" id="GO:0046872">
    <property type="term" value="F:metal ion binding"/>
    <property type="evidence" value="ECO:0007669"/>
    <property type="project" value="UniProtKB-KW"/>
</dbReference>
<dbReference type="GO" id="GO:0051256">
    <property type="term" value="P:mitotic spindle midzone assembly"/>
    <property type="evidence" value="ECO:0007669"/>
    <property type="project" value="TreeGrafter"/>
</dbReference>
<comment type="caution">
    <text evidence="7">The sequence shown here is derived from an EMBL/GenBank/DDBJ whole genome shotgun (WGS) entry which is preliminary data.</text>
</comment>
<feature type="domain" description="Rho-GAP" evidence="6">
    <location>
        <begin position="384"/>
        <end position="573"/>
    </location>
</feature>
<dbReference type="CDD" id="cd00029">
    <property type="entry name" value="C1"/>
    <property type="match status" value="1"/>
</dbReference>
<feature type="compositionally biased region" description="Basic residues" evidence="4">
    <location>
        <begin position="201"/>
        <end position="210"/>
    </location>
</feature>
<dbReference type="GO" id="GO:0051233">
    <property type="term" value="C:spindle midzone"/>
    <property type="evidence" value="ECO:0007669"/>
    <property type="project" value="TreeGrafter"/>
</dbReference>
<feature type="compositionally biased region" description="Basic and acidic residues" evidence="4">
    <location>
        <begin position="188"/>
        <end position="200"/>
    </location>
</feature>
<evidence type="ECO:0000256" key="3">
    <source>
        <dbReference type="SAM" id="Coils"/>
    </source>
</evidence>
<dbReference type="PANTHER" id="PTHR46199:SF3">
    <property type="entry name" value="RAC GTPASE-ACTIVATING PROTEIN 1"/>
    <property type="match status" value="1"/>
</dbReference>
<dbReference type="OrthoDB" id="2218807at2759"/>
<dbReference type="GO" id="GO:0000281">
    <property type="term" value="P:mitotic cytokinesis"/>
    <property type="evidence" value="ECO:0007669"/>
    <property type="project" value="TreeGrafter"/>
</dbReference>
<dbReference type="EMBL" id="CAJFCW020000004">
    <property type="protein sequence ID" value="CAG9111819.1"/>
    <property type="molecule type" value="Genomic_DNA"/>
</dbReference>
<feature type="compositionally biased region" description="Basic and acidic residues" evidence="4">
    <location>
        <begin position="261"/>
        <end position="275"/>
    </location>
</feature>
<dbReference type="InterPro" id="IPR046349">
    <property type="entry name" value="C1-like_sf"/>
</dbReference>